<comment type="caution">
    <text evidence="1">The sequence shown here is derived from an EMBL/GenBank/DDBJ whole genome shotgun (WGS) entry which is preliminary data.</text>
</comment>
<protein>
    <submittedName>
        <fullName evidence="1">14906_t:CDS:1</fullName>
    </submittedName>
</protein>
<gene>
    <name evidence="1" type="ORF">CPELLU_LOCUS2713</name>
</gene>
<reference evidence="1" key="1">
    <citation type="submission" date="2021-06" db="EMBL/GenBank/DDBJ databases">
        <authorList>
            <person name="Kallberg Y."/>
            <person name="Tangrot J."/>
            <person name="Rosling A."/>
        </authorList>
    </citation>
    <scope>NUCLEOTIDE SEQUENCE</scope>
    <source>
        <strain evidence="1">FL966</strain>
    </source>
</reference>
<dbReference type="AlphaFoldDB" id="A0A9N8ZTX2"/>
<dbReference type="Proteomes" id="UP000789759">
    <property type="component" value="Unassembled WGS sequence"/>
</dbReference>
<feature type="non-terminal residue" evidence="1">
    <location>
        <position position="1"/>
    </location>
</feature>
<accession>A0A9N8ZTX2</accession>
<feature type="non-terminal residue" evidence="1">
    <location>
        <position position="41"/>
    </location>
</feature>
<keyword evidence="2" id="KW-1185">Reference proteome</keyword>
<organism evidence="1 2">
    <name type="scientific">Cetraspora pellucida</name>
    <dbReference type="NCBI Taxonomy" id="1433469"/>
    <lineage>
        <taxon>Eukaryota</taxon>
        <taxon>Fungi</taxon>
        <taxon>Fungi incertae sedis</taxon>
        <taxon>Mucoromycota</taxon>
        <taxon>Glomeromycotina</taxon>
        <taxon>Glomeromycetes</taxon>
        <taxon>Diversisporales</taxon>
        <taxon>Gigasporaceae</taxon>
        <taxon>Cetraspora</taxon>
    </lineage>
</organism>
<proteinExistence type="predicted"/>
<dbReference type="EMBL" id="CAJVQA010001209">
    <property type="protein sequence ID" value="CAG8506644.1"/>
    <property type="molecule type" value="Genomic_DNA"/>
</dbReference>
<evidence type="ECO:0000313" key="1">
    <source>
        <dbReference type="EMBL" id="CAG8506644.1"/>
    </source>
</evidence>
<name>A0A9N8ZTX2_9GLOM</name>
<evidence type="ECO:0000313" key="2">
    <source>
        <dbReference type="Proteomes" id="UP000789759"/>
    </source>
</evidence>
<sequence length="41" mass="4771">MEESKPMSSTSQRLWTLYSSTNVEDKLASYVKTIPETQKYL</sequence>